<evidence type="ECO:0000313" key="3">
    <source>
        <dbReference type="EMBL" id="TCP30602.1"/>
    </source>
</evidence>
<name>A0A4R2P6V9_9BACL</name>
<keyword evidence="4" id="KW-1185">Reference proteome</keyword>
<evidence type="ECO:0000256" key="1">
    <source>
        <dbReference type="SAM" id="SignalP"/>
    </source>
</evidence>
<reference evidence="3 4" key="1">
    <citation type="submission" date="2019-03" db="EMBL/GenBank/DDBJ databases">
        <title>Genomic Encyclopedia of Type Strains, Phase IV (KMG-IV): sequencing the most valuable type-strain genomes for metagenomic binning, comparative biology and taxonomic classification.</title>
        <authorList>
            <person name="Goeker M."/>
        </authorList>
    </citation>
    <scope>NUCLEOTIDE SEQUENCE [LARGE SCALE GENOMIC DNA]</scope>
    <source>
        <strain evidence="3 4">DSM 19377</strain>
    </source>
</reference>
<organism evidence="3 4">
    <name type="scientific">Scopulibacillus darangshiensis</name>
    <dbReference type="NCBI Taxonomy" id="442528"/>
    <lineage>
        <taxon>Bacteria</taxon>
        <taxon>Bacillati</taxon>
        <taxon>Bacillota</taxon>
        <taxon>Bacilli</taxon>
        <taxon>Bacillales</taxon>
        <taxon>Sporolactobacillaceae</taxon>
        <taxon>Scopulibacillus</taxon>
    </lineage>
</organism>
<dbReference type="PROSITE" id="PS51257">
    <property type="entry name" value="PROKAR_LIPOPROTEIN"/>
    <property type="match status" value="1"/>
</dbReference>
<dbReference type="Proteomes" id="UP000295416">
    <property type="component" value="Unassembled WGS sequence"/>
</dbReference>
<feature type="chain" id="PRO_5038334191" evidence="1">
    <location>
        <begin position="18"/>
        <end position="136"/>
    </location>
</feature>
<dbReference type="EMBL" id="SLXK01000005">
    <property type="protein sequence ID" value="TCP30602.1"/>
    <property type="molecule type" value="Genomic_DNA"/>
</dbReference>
<gene>
    <name evidence="3" type="ORF">EV207_105131</name>
</gene>
<protein>
    <submittedName>
        <fullName evidence="3">YtkA-like protein</fullName>
    </submittedName>
</protein>
<comment type="caution">
    <text evidence="3">The sequence shown here is derived from an EMBL/GenBank/DDBJ whole genome shotgun (WGS) entry which is preliminary data.</text>
</comment>
<dbReference type="InterPro" id="IPR032693">
    <property type="entry name" value="YtkA-like_dom"/>
</dbReference>
<keyword evidence="1" id="KW-0732">Signal</keyword>
<proteinExistence type="predicted"/>
<evidence type="ECO:0000259" key="2">
    <source>
        <dbReference type="Pfam" id="PF13115"/>
    </source>
</evidence>
<dbReference type="RefSeq" id="WP_132744588.1">
    <property type="nucleotide sequence ID" value="NZ_SLXK01000005.1"/>
</dbReference>
<feature type="signal peptide" evidence="1">
    <location>
        <begin position="1"/>
        <end position="17"/>
    </location>
</feature>
<evidence type="ECO:0000313" key="4">
    <source>
        <dbReference type="Proteomes" id="UP000295416"/>
    </source>
</evidence>
<sequence length="136" mass="15247">MKKQMVFIIGLMIFILAGCNNSDSQISHQGNGDDSLAPLKVNILTDKNAFKVNESGKVEIKVTKKEENVDDADEVKFEIWKDGQKNKSRIYKGVHTKEGHYMLKHTFKAPGDYHIIAHVTARGSHTMPVKVLHVSS</sequence>
<dbReference type="OrthoDB" id="2679563at2"/>
<dbReference type="AlphaFoldDB" id="A0A4R2P6V9"/>
<accession>A0A4R2P6V9</accession>
<dbReference type="Pfam" id="PF13115">
    <property type="entry name" value="YtkA"/>
    <property type="match status" value="1"/>
</dbReference>
<feature type="domain" description="YtkA-like" evidence="2">
    <location>
        <begin position="37"/>
        <end position="118"/>
    </location>
</feature>